<sequence length="601" mass="71133">MKLVNMLVSKLLRLVGLFSLLIRGFSHKNLVERMKTNMNVNNLEQISIDNMVNKNFKLNNKLKQIIETFENKVKAKQKQVTVGDNTKIRMVKRNSMPSIILDLEVDFGSSKNPMYYGNIDKKLKCSMLLSFHFRKYMINLFEKHLEKLNSVFTESHIYFGSDRYHLELRNPNIENLSDTLKHISDFFMSFVINSNFLSEYFLELKNKGNIYFLPDNIMKETFLSIINTQSGHEYGNDIYKKIETCVHGLDIESFTNSYSNSFNRRLKNVEIVLGKQSKLNINLVAKLVKSHFRRRKEVEHEHNKNSLSKSTETSNGKLNILDTHSHPYSVLTKKILQISSSRMGNKLVFMFPIKNHTYFQKYKVSRFIEEIITKNGNFKKSLDKYPWIDKISYQFEYNIDNRFSNLLIIFHSNEGLNAEEHPDKFNLVQLLELWLNNLLVAKKKVFEGEKNQKKYLLSYHTPGNQKKRKKSNGDEMESEVKLKSADNAEESPNFYLARRILSNLSLNNTIIIIYSNKEIGIKGRDIVGMNARLKENRCQYLLRKFRRFSYLIRKKILPIFGLKYIKYNEEYYFSTKFLSQRVPKSILKYLREKYEFKYNYK</sequence>
<evidence type="ECO:0000256" key="2">
    <source>
        <dbReference type="SAM" id="SignalP"/>
    </source>
</evidence>
<dbReference type="EMBL" id="JAWDEY010000013">
    <property type="protein sequence ID" value="KAK6589321.1"/>
    <property type="molecule type" value="Genomic_DNA"/>
</dbReference>
<evidence type="ECO:0000313" key="4">
    <source>
        <dbReference type="Proteomes" id="UP001311799"/>
    </source>
</evidence>
<keyword evidence="2" id="KW-0732">Signal</keyword>
<evidence type="ECO:0000256" key="1">
    <source>
        <dbReference type="SAM" id="MobiDB-lite"/>
    </source>
</evidence>
<feature type="signal peptide" evidence="2">
    <location>
        <begin position="1"/>
        <end position="26"/>
    </location>
</feature>
<feature type="compositionally biased region" description="Polar residues" evidence="1">
    <location>
        <begin position="305"/>
        <end position="315"/>
    </location>
</feature>
<evidence type="ECO:0000313" key="3">
    <source>
        <dbReference type="EMBL" id="KAK6589321.1"/>
    </source>
</evidence>
<dbReference type="GO" id="GO:0046872">
    <property type="term" value="F:metal ion binding"/>
    <property type="evidence" value="ECO:0007669"/>
    <property type="project" value="InterPro"/>
</dbReference>
<dbReference type="SUPFAM" id="SSF63411">
    <property type="entry name" value="LuxS/MPP-like metallohydrolase"/>
    <property type="match status" value="1"/>
</dbReference>
<dbReference type="AlphaFoldDB" id="A0AAV9Y395"/>
<dbReference type="Proteomes" id="UP001311799">
    <property type="component" value="Unassembled WGS sequence"/>
</dbReference>
<organism evidence="3 4">
    <name type="scientific">Cryptosporidium xiaoi</name>
    <dbReference type="NCBI Taxonomy" id="659607"/>
    <lineage>
        <taxon>Eukaryota</taxon>
        <taxon>Sar</taxon>
        <taxon>Alveolata</taxon>
        <taxon>Apicomplexa</taxon>
        <taxon>Conoidasida</taxon>
        <taxon>Coccidia</taxon>
        <taxon>Eucoccidiorida</taxon>
        <taxon>Eimeriorina</taxon>
        <taxon>Cryptosporidiidae</taxon>
        <taxon>Cryptosporidium</taxon>
    </lineage>
</organism>
<comment type="caution">
    <text evidence="3">The sequence shown here is derived from an EMBL/GenBank/DDBJ whole genome shotgun (WGS) entry which is preliminary data.</text>
</comment>
<feature type="region of interest" description="Disordered" evidence="1">
    <location>
        <begin position="457"/>
        <end position="484"/>
    </location>
</feature>
<feature type="chain" id="PRO_5043676305" evidence="2">
    <location>
        <begin position="27"/>
        <end position="601"/>
    </location>
</feature>
<reference evidence="3 4" key="1">
    <citation type="submission" date="2023-10" db="EMBL/GenBank/DDBJ databases">
        <title>Comparative genomics analysis reveals potential genetic determinants of host preference in Cryptosporidium xiaoi.</title>
        <authorList>
            <person name="Xiao L."/>
            <person name="Li J."/>
        </authorList>
    </citation>
    <scope>NUCLEOTIDE SEQUENCE [LARGE SCALE GENOMIC DNA]</scope>
    <source>
        <strain evidence="3 4">52996</strain>
    </source>
</reference>
<proteinExistence type="predicted"/>
<keyword evidence="4" id="KW-1185">Reference proteome</keyword>
<accession>A0AAV9Y395</accession>
<dbReference type="InterPro" id="IPR011249">
    <property type="entry name" value="Metalloenz_LuxS/M16"/>
</dbReference>
<name>A0AAV9Y395_9CRYT</name>
<gene>
    <name evidence="3" type="ORF">RS030_213256</name>
</gene>
<protein>
    <submittedName>
        <fullName evidence="3">Uncharacterized protein</fullName>
    </submittedName>
</protein>
<feature type="region of interest" description="Disordered" evidence="1">
    <location>
        <begin position="295"/>
        <end position="315"/>
    </location>
</feature>